<evidence type="ECO:0000256" key="1">
    <source>
        <dbReference type="ARBA" id="ARBA00008239"/>
    </source>
</evidence>
<proteinExistence type="inferred from homology"/>
<dbReference type="GO" id="GO:0051082">
    <property type="term" value="F:unfolded protein binding"/>
    <property type="evidence" value="ECO:0007669"/>
    <property type="project" value="InterPro"/>
</dbReference>
<sequence length="805" mass="90788">MARPTRDVTPRGPQALQDQLQRDIAKNPTWNGLSDVRVKDALTTFLRDHHAEQAEKLVRTEWELSNGQKFYLIADTRLRFWCAELIGRIGRSHWVPVDDLPKLFPSTLGAPAGYPTDWTIDPLKVACLMRLADATQIDARRADPLHTPHRAPQGTSIDHWKFQERMLYPQPISRRLYYTSATALDYSEAEAWWLAYDTAKMIDEELRKVDALCGDLSKPQFTVSAVAGVESPDRFAKFVQTTGWRPIDARPRITNSNSVIAKLGGATLYGQHSWDREIVIRELLANALDATRARRLGVGTDGLKPVRVSLRSDNSRDSLIVRDYGIGMTESEVIENLCDFGNSGWRSKRLTQQFPGLLTKGFTPTGQFGIGFFSIFMIADDVTVITRSINQALDETIVLDFKGGPGGRPLLRRAVGGERLGEPGTEVRAHLKYQLGSKDGLFESAVTKLYSTNDIFASYIRNLALMSDEDIETSALQETEFVRAVVAKEWESITESELFDALNVGVNTLISAESLDKIRTEFASSLSPIYDKDNNMIGRVGLHLGWDHIDDIWFSVDTFSMYCGGLKADTDSRYSGIMKGSPTRARRDQTKVDLSLDDMVRWFETQRPLLESRDLKDEIRLQIQDTGVMLGVRSEGLPIAWGPNGYMTPDGLREYIADRSTLYILEEFPSKLEIGDEVHTGFQSRNDKFCLIADGMINVGYTYFAGSEFSTFPVRPDEFEDKWRSYSKDEVGFDPIYWWRRRYPILTGEVMRIVSEVWEIELSNLISNVKHCDYVARDGIDSRIDVPCVGGGSGKTDAYLITRSS</sequence>
<dbReference type="GO" id="GO:0005524">
    <property type="term" value="F:ATP binding"/>
    <property type="evidence" value="ECO:0007669"/>
    <property type="project" value="UniProtKB-KW"/>
</dbReference>
<evidence type="ECO:0000259" key="5">
    <source>
        <dbReference type="SMART" id="SM00387"/>
    </source>
</evidence>
<dbReference type="SMART" id="SM00387">
    <property type="entry name" value="HATPase_c"/>
    <property type="match status" value="1"/>
</dbReference>
<dbReference type="GO" id="GO:0140662">
    <property type="term" value="F:ATP-dependent protein folding chaperone"/>
    <property type="evidence" value="ECO:0007669"/>
    <property type="project" value="InterPro"/>
</dbReference>
<dbReference type="Proteomes" id="UP000182227">
    <property type="component" value="Unassembled WGS sequence"/>
</dbReference>
<dbReference type="GO" id="GO:0016887">
    <property type="term" value="F:ATP hydrolysis activity"/>
    <property type="evidence" value="ECO:0007669"/>
    <property type="project" value="InterPro"/>
</dbReference>
<dbReference type="Gene3D" id="3.30.565.10">
    <property type="entry name" value="Histidine kinase-like ATPase, C-terminal domain"/>
    <property type="match status" value="1"/>
</dbReference>
<comment type="similarity">
    <text evidence="1">Belongs to the heat shock protein 90 family.</text>
</comment>
<evidence type="ECO:0000313" key="7">
    <source>
        <dbReference type="Proteomes" id="UP000182227"/>
    </source>
</evidence>
<keyword evidence="2" id="KW-0547">Nucleotide-binding</keyword>
<dbReference type="AlphaFoldDB" id="A0A0U1D1S1"/>
<dbReference type="InterPro" id="IPR036890">
    <property type="entry name" value="HATPase_C_sf"/>
</dbReference>
<dbReference type="InterPro" id="IPR056471">
    <property type="entry name" value="HD-CE"/>
</dbReference>
<protein>
    <submittedName>
        <fullName evidence="6">Molecular chaperone of HSP90 family protein</fullName>
    </submittedName>
</protein>
<keyword evidence="4" id="KW-0143">Chaperone</keyword>
<dbReference type="Pfam" id="PF24391">
    <property type="entry name" value="HD-CE"/>
    <property type="match status" value="1"/>
</dbReference>
<dbReference type="PANTHER" id="PTHR11528">
    <property type="entry name" value="HEAT SHOCK PROTEIN 90 FAMILY MEMBER"/>
    <property type="match status" value="1"/>
</dbReference>
<evidence type="ECO:0000256" key="4">
    <source>
        <dbReference type="ARBA" id="ARBA00023186"/>
    </source>
</evidence>
<dbReference type="Pfam" id="PF13589">
    <property type="entry name" value="HATPase_c_3"/>
    <property type="match status" value="1"/>
</dbReference>
<name>A0A0U1D1S1_9MYCO</name>
<feature type="domain" description="Histidine kinase/HSP90-like ATPase" evidence="5">
    <location>
        <begin position="271"/>
        <end position="435"/>
    </location>
</feature>
<evidence type="ECO:0000256" key="3">
    <source>
        <dbReference type="ARBA" id="ARBA00022840"/>
    </source>
</evidence>
<dbReference type="SUPFAM" id="SSF55874">
    <property type="entry name" value="ATPase domain of HSP90 chaperone/DNA topoisomerase II/histidine kinase"/>
    <property type="match status" value="1"/>
</dbReference>
<gene>
    <name evidence="6" type="ORF">BN970_01191</name>
</gene>
<reference evidence="6 7" key="1">
    <citation type="submission" date="2015-03" db="EMBL/GenBank/DDBJ databases">
        <authorList>
            <person name="Murphy D."/>
        </authorList>
    </citation>
    <scope>NUCLEOTIDE SEQUENCE [LARGE SCALE GENOMIC DNA]</scope>
    <source>
        <strain evidence="6 7">D16</strain>
    </source>
</reference>
<dbReference type="InterPro" id="IPR001404">
    <property type="entry name" value="Hsp90_fam"/>
</dbReference>
<dbReference type="PRINTS" id="PR00775">
    <property type="entry name" value="HEATSHOCK90"/>
</dbReference>
<dbReference type="InterPro" id="IPR020575">
    <property type="entry name" value="Hsp90_N"/>
</dbReference>
<organism evidence="6 7">
    <name type="scientific">Mycolicibacterium conceptionense</name>
    <dbReference type="NCBI Taxonomy" id="451644"/>
    <lineage>
        <taxon>Bacteria</taxon>
        <taxon>Bacillati</taxon>
        <taxon>Actinomycetota</taxon>
        <taxon>Actinomycetes</taxon>
        <taxon>Mycobacteriales</taxon>
        <taxon>Mycobacteriaceae</taxon>
        <taxon>Mycolicibacterium</taxon>
    </lineage>
</organism>
<keyword evidence="3" id="KW-0067">ATP-binding</keyword>
<evidence type="ECO:0000256" key="2">
    <source>
        <dbReference type="ARBA" id="ARBA00022741"/>
    </source>
</evidence>
<accession>A0A0U1D1S1</accession>
<dbReference type="InterPro" id="IPR003594">
    <property type="entry name" value="HATPase_dom"/>
</dbReference>
<dbReference type="EMBL" id="CTEF01000001">
    <property type="protein sequence ID" value="CQD06430.1"/>
    <property type="molecule type" value="Genomic_DNA"/>
</dbReference>
<evidence type="ECO:0000313" key="6">
    <source>
        <dbReference type="EMBL" id="CQD06430.1"/>
    </source>
</evidence>